<dbReference type="Proteomes" id="UP001501427">
    <property type="component" value="Unassembled WGS sequence"/>
</dbReference>
<keyword evidence="4" id="KW-1185">Reference proteome</keyword>
<feature type="transmembrane region" description="Helical" evidence="2">
    <location>
        <begin position="183"/>
        <end position="203"/>
    </location>
</feature>
<dbReference type="EMBL" id="BAAAHD010000026">
    <property type="protein sequence ID" value="GAA0569030.1"/>
    <property type="molecule type" value="Genomic_DNA"/>
</dbReference>
<feature type="compositionally biased region" description="Low complexity" evidence="1">
    <location>
        <begin position="17"/>
        <end position="34"/>
    </location>
</feature>
<feature type="region of interest" description="Disordered" evidence="1">
    <location>
        <begin position="1"/>
        <end position="179"/>
    </location>
</feature>
<evidence type="ECO:0000313" key="3">
    <source>
        <dbReference type="EMBL" id="GAA0569030.1"/>
    </source>
</evidence>
<proteinExistence type="predicted"/>
<feature type="compositionally biased region" description="Basic and acidic residues" evidence="1">
    <location>
        <begin position="1"/>
        <end position="13"/>
    </location>
</feature>
<evidence type="ECO:0000313" key="4">
    <source>
        <dbReference type="Proteomes" id="UP001501427"/>
    </source>
</evidence>
<evidence type="ECO:0000256" key="2">
    <source>
        <dbReference type="SAM" id="Phobius"/>
    </source>
</evidence>
<keyword evidence="2" id="KW-1133">Transmembrane helix</keyword>
<feature type="compositionally biased region" description="Pro residues" evidence="1">
    <location>
        <begin position="35"/>
        <end position="58"/>
    </location>
</feature>
<keyword evidence="2" id="KW-0812">Transmembrane</keyword>
<feature type="compositionally biased region" description="Gly residues" evidence="1">
    <location>
        <begin position="208"/>
        <end position="219"/>
    </location>
</feature>
<reference evidence="3 4" key="1">
    <citation type="journal article" date="2019" name="Int. J. Syst. Evol. Microbiol.">
        <title>The Global Catalogue of Microorganisms (GCM) 10K type strain sequencing project: providing services to taxonomists for standard genome sequencing and annotation.</title>
        <authorList>
            <consortium name="The Broad Institute Genomics Platform"/>
            <consortium name="The Broad Institute Genome Sequencing Center for Infectious Disease"/>
            <person name="Wu L."/>
            <person name="Ma J."/>
        </authorList>
    </citation>
    <scope>NUCLEOTIDE SEQUENCE [LARGE SCALE GENOMIC DNA]</scope>
    <source>
        <strain evidence="3 4">JCM 10667</strain>
    </source>
</reference>
<evidence type="ECO:0000256" key="1">
    <source>
        <dbReference type="SAM" id="MobiDB-lite"/>
    </source>
</evidence>
<accession>A0ABN1ELC2</accession>
<feature type="region of interest" description="Disordered" evidence="1">
    <location>
        <begin position="208"/>
        <end position="228"/>
    </location>
</feature>
<sequence>MDTERGLPRRPGEFRYTPPGGTPTPRATPAQGLPSRPPSPPPGGGTPPSGAPIPPDAPVRPIVQRGPVDPYEIPLDPPRASPEPQNPPRAWGRPPESSPRPGAGWPESGSRSSMPEAEPWGPWSAVPEAQDAYPEHSGPYGTEQAARDSGGVEVRLGPRARERERARREREARRARRRSGARGLLVAAGVLVLAGLVTIGLLLTPGSGGDGGSQAGGSGAKLADVEPPPAGKPLEVGTADGFEYRVAAVSNGLNEDAVTASQTALPSGTSFPYIDYLLTNTTDDEALLLYPGDIFVKRELVTPDARDRCEPQGGAPDDMCTAPAKSEVVRRLIGGELVDGAGGDKYMPPGSTYLVRITVQVPVDSDLTSSDVALYVAEQIFVGTEPAKLVPFP</sequence>
<gene>
    <name evidence="3" type="ORF">GCM10009546_34760</name>
</gene>
<comment type="caution">
    <text evidence="3">The sequence shown here is derived from an EMBL/GenBank/DDBJ whole genome shotgun (WGS) entry which is preliminary data.</text>
</comment>
<feature type="compositionally biased region" description="Pro residues" evidence="1">
    <location>
        <begin position="75"/>
        <end position="87"/>
    </location>
</feature>
<organism evidence="3 4">
    <name type="scientific">Actinomadura livida</name>
    <dbReference type="NCBI Taxonomy" id="79909"/>
    <lineage>
        <taxon>Bacteria</taxon>
        <taxon>Bacillati</taxon>
        <taxon>Actinomycetota</taxon>
        <taxon>Actinomycetes</taxon>
        <taxon>Streptosporangiales</taxon>
        <taxon>Thermomonosporaceae</taxon>
        <taxon>Actinomadura</taxon>
    </lineage>
</organism>
<name>A0ABN1ELC2_9ACTN</name>
<keyword evidence="2" id="KW-0472">Membrane</keyword>
<feature type="compositionally biased region" description="Basic and acidic residues" evidence="1">
    <location>
        <begin position="159"/>
        <end position="172"/>
    </location>
</feature>
<protein>
    <submittedName>
        <fullName evidence="3">Uncharacterized protein</fullName>
    </submittedName>
</protein>